<dbReference type="RefSeq" id="WP_148752511.1">
    <property type="nucleotide sequence ID" value="NZ_VSSR01000029.1"/>
</dbReference>
<evidence type="ECO:0000256" key="5">
    <source>
        <dbReference type="SAM" id="SignalP"/>
    </source>
</evidence>
<feature type="compositionally biased region" description="Polar residues" evidence="4">
    <location>
        <begin position="27"/>
        <end position="39"/>
    </location>
</feature>
<dbReference type="Proteomes" id="UP000324853">
    <property type="component" value="Unassembled WGS sequence"/>
</dbReference>
<dbReference type="CDD" id="cd20304">
    <property type="entry name" value="cupin_OxDC_N"/>
    <property type="match status" value="1"/>
</dbReference>
<dbReference type="NCBIfam" id="TIGR03404">
    <property type="entry name" value="bicupin_oxalic"/>
    <property type="match status" value="1"/>
</dbReference>
<keyword evidence="3" id="KW-0464">Manganese</keyword>
<comment type="cofactor">
    <cofactor evidence="3">
        <name>Mn(2+)</name>
        <dbReference type="ChEBI" id="CHEBI:29035"/>
    </cofactor>
    <text evidence="3">Binds 2 manganese ions per subunit.</text>
</comment>
<dbReference type="PANTHER" id="PTHR35848">
    <property type="entry name" value="OXALATE-BINDING PROTEIN"/>
    <property type="match status" value="1"/>
</dbReference>
<gene>
    <name evidence="7" type="ORF">FXB38_19060</name>
</gene>
<dbReference type="GO" id="GO:0046872">
    <property type="term" value="F:metal ion binding"/>
    <property type="evidence" value="ECO:0007669"/>
    <property type="project" value="UniProtKB-KW"/>
</dbReference>
<accession>A0A5S4WML3</accession>
<evidence type="ECO:0000313" key="8">
    <source>
        <dbReference type="Proteomes" id="UP000324853"/>
    </source>
</evidence>
<dbReference type="InterPro" id="IPR051610">
    <property type="entry name" value="GPI/OXD"/>
</dbReference>
<dbReference type="Pfam" id="PF00190">
    <property type="entry name" value="Cupin_1"/>
    <property type="match status" value="2"/>
</dbReference>
<evidence type="ECO:0000259" key="6">
    <source>
        <dbReference type="SMART" id="SM00835"/>
    </source>
</evidence>
<evidence type="ECO:0000256" key="1">
    <source>
        <dbReference type="ARBA" id="ARBA00022723"/>
    </source>
</evidence>
<feature type="binding site" evidence="3">
    <location>
        <position position="124"/>
    </location>
    <ligand>
        <name>Mn(2+)</name>
        <dbReference type="ChEBI" id="CHEBI:29035"/>
        <label>1</label>
    </ligand>
</feature>
<feature type="binding site" evidence="3">
    <location>
        <position position="118"/>
    </location>
    <ligand>
        <name>Mn(2+)</name>
        <dbReference type="ChEBI" id="CHEBI:29035"/>
        <label>1</label>
    </ligand>
</feature>
<feature type="binding site" evidence="3">
    <location>
        <position position="163"/>
    </location>
    <ligand>
        <name>Mn(2+)</name>
        <dbReference type="ChEBI" id="CHEBI:29035"/>
        <label>1</label>
    </ligand>
</feature>
<keyword evidence="1 3" id="KW-0479">Metal-binding</keyword>
<dbReference type="PANTHER" id="PTHR35848:SF9">
    <property type="entry name" value="SLL1358 PROTEIN"/>
    <property type="match status" value="1"/>
</dbReference>
<dbReference type="InterPro" id="IPR014710">
    <property type="entry name" value="RmlC-like_jellyroll"/>
</dbReference>
<feature type="binding site" evidence="3">
    <location>
        <position position="120"/>
    </location>
    <ligand>
        <name>Mn(2+)</name>
        <dbReference type="ChEBI" id="CHEBI:29035"/>
        <label>1</label>
    </ligand>
</feature>
<reference evidence="7 8" key="1">
    <citation type="submission" date="2019-08" db="EMBL/GenBank/DDBJ databases">
        <title>Bradyrhizobium hipponensis sp. nov., a rhizobium isolated from a Lupinus angustifolius root nodule in Tunisia.</title>
        <authorList>
            <person name="Off K."/>
            <person name="Rejili M."/>
            <person name="Mars M."/>
            <person name="Brachmann A."/>
            <person name="Marin M."/>
        </authorList>
    </citation>
    <scope>NUCLEOTIDE SEQUENCE [LARGE SCALE GENOMIC DNA]</scope>
    <source>
        <strain evidence="7 8">CTAW11</strain>
    </source>
</reference>
<feature type="chain" id="PRO_5024409302" evidence="5">
    <location>
        <begin position="28"/>
        <end position="404"/>
    </location>
</feature>
<dbReference type="InterPro" id="IPR017774">
    <property type="entry name" value="Bicupin_oxalate_deCO2ase/Oxase"/>
</dbReference>
<feature type="active site" description="Proton donor" evidence="2">
    <location>
        <position position="358"/>
    </location>
</feature>
<feature type="binding site" evidence="3">
    <location>
        <position position="300"/>
    </location>
    <ligand>
        <name>Mn(2+)</name>
        <dbReference type="ChEBI" id="CHEBI:29035"/>
        <label>2</label>
    </ligand>
</feature>
<dbReference type="OrthoDB" id="1973590at2"/>
<dbReference type="InterPro" id="IPR011051">
    <property type="entry name" value="RmlC_Cupin_sf"/>
</dbReference>
<dbReference type="CDD" id="cd20305">
    <property type="entry name" value="cupin_OxDC_C"/>
    <property type="match status" value="1"/>
</dbReference>
<keyword evidence="8" id="KW-1185">Reference proteome</keyword>
<comment type="caution">
    <text evidence="7">The sequence shown here is derived from an EMBL/GenBank/DDBJ whole genome shotgun (WGS) entry which is preliminary data.</text>
</comment>
<protein>
    <submittedName>
        <fullName evidence="7">Cupin domain-containing protein</fullName>
    </submittedName>
</protein>
<feature type="binding site" evidence="3">
    <location>
        <position position="344"/>
    </location>
    <ligand>
        <name>Mn(2+)</name>
        <dbReference type="ChEBI" id="CHEBI:29035"/>
        <label>2</label>
    </ligand>
</feature>
<sequence length="404" mass="44848">MNPPGNSPTRRTLLASVAALGLTAASAQEMSEPVMNSNGAPIAGPRNPEREQENPDILRPPSTDHGSMPNLRFSFADAHMKMREGGWSREVTQRELPISTTMAGVNMRLTSGGVRELHWHKQAEWSFMLAGRARITAVDNDGHNFIADVGPGDLWYFPAGIPHSIQGLPDDGCEFLLAFPDGEFSEDSTFAITDLFTHNDRSTLAKNLGIGINALDRIPKEELFIFQAEPPPQNLSADAVRNRLGEVPSDMVFRLMQQPATQYPGGNVRIADTRNFPISTDVAAALVEVNPGHMRELHWHPNADEWQYYISGKARMTVFAAEARARTFDYRAGDVGYVPMSMSHFVENAGSEPLRFLELFKAPRFMDVSLAQWMALTPPELVHAHLKIDRAVLDQLRKDKQPVV</sequence>
<dbReference type="SMART" id="SM00835">
    <property type="entry name" value="Cupin_1"/>
    <property type="match status" value="2"/>
</dbReference>
<evidence type="ECO:0000256" key="3">
    <source>
        <dbReference type="PIRSR" id="PIRSR617774-2"/>
    </source>
</evidence>
<dbReference type="AlphaFoldDB" id="A0A5S4WML3"/>
<feature type="domain" description="Cupin type-1" evidence="6">
    <location>
        <begin position="73"/>
        <end position="216"/>
    </location>
</feature>
<dbReference type="Gene3D" id="2.60.120.10">
    <property type="entry name" value="Jelly Rolls"/>
    <property type="match status" value="2"/>
</dbReference>
<evidence type="ECO:0000256" key="2">
    <source>
        <dbReference type="PIRSR" id="PIRSR617774-1"/>
    </source>
</evidence>
<evidence type="ECO:0000256" key="4">
    <source>
        <dbReference type="SAM" id="MobiDB-lite"/>
    </source>
</evidence>
<feature type="binding site" evidence="3">
    <location>
        <position position="305"/>
    </location>
    <ligand>
        <name>Mn(2+)</name>
        <dbReference type="ChEBI" id="CHEBI:29035"/>
        <label>2</label>
    </ligand>
</feature>
<feature type="region of interest" description="Disordered" evidence="4">
    <location>
        <begin position="27"/>
        <end position="68"/>
    </location>
</feature>
<organism evidence="7 8">
    <name type="scientific">Bradyrhizobium cytisi</name>
    <dbReference type="NCBI Taxonomy" id="515489"/>
    <lineage>
        <taxon>Bacteria</taxon>
        <taxon>Pseudomonadati</taxon>
        <taxon>Pseudomonadota</taxon>
        <taxon>Alphaproteobacteria</taxon>
        <taxon>Hyphomicrobiales</taxon>
        <taxon>Nitrobacteraceae</taxon>
        <taxon>Bradyrhizobium</taxon>
    </lineage>
</organism>
<dbReference type="InterPro" id="IPR006045">
    <property type="entry name" value="Cupin_1"/>
</dbReference>
<feature type="signal peptide" evidence="5">
    <location>
        <begin position="1"/>
        <end position="27"/>
    </location>
</feature>
<dbReference type="GO" id="GO:0033609">
    <property type="term" value="P:oxalate metabolic process"/>
    <property type="evidence" value="ECO:0007669"/>
    <property type="project" value="InterPro"/>
</dbReference>
<name>A0A5S4WML3_9BRAD</name>
<proteinExistence type="predicted"/>
<keyword evidence="5" id="KW-0732">Signal</keyword>
<dbReference type="SUPFAM" id="SSF51182">
    <property type="entry name" value="RmlC-like cupins"/>
    <property type="match status" value="1"/>
</dbReference>
<evidence type="ECO:0000313" key="7">
    <source>
        <dbReference type="EMBL" id="TYL83356.1"/>
    </source>
</evidence>
<feature type="binding site" evidence="3">
    <location>
        <position position="298"/>
    </location>
    <ligand>
        <name>Mn(2+)</name>
        <dbReference type="ChEBI" id="CHEBI:29035"/>
        <label>2</label>
    </ligand>
</feature>
<dbReference type="EMBL" id="VSSR01000029">
    <property type="protein sequence ID" value="TYL83356.1"/>
    <property type="molecule type" value="Genomic_DNA"/>
</dbReference>
<feature type="domain" description="Cupin type-1" evidence="6">
    <location>
        <begin position="253"/>
        <end position="394"/>
    </location>
</feature>